<evidence type="ECO:0000313" key="3">
    <source>
        <dbReference type="EMBL" id="GBE59654.1"/>
    </source>
</evidence>
<dbReference type="GO" id="GO:0005840">
    <property type="term" value="C:ribosome"/>
    <property type="evidence" value="ECO:0007669"/>
    <property type="project" value="UniProtKB-KW"/>
</dbReference>
<dbReference type="VEuPathDB" id="PiroplasmaDB:BOVATA_011470"/>
<dbReference type="OrthoDB" id="5852896at2759"/>
<dbReference type="PANTHER" id="PTHR21531:SF0">
    <property type="entry name" value="PROTEIN LTV1 HOMOLOG"/>
    <property type="match status" value="1"/>
</dbReference>
<dbReference type="GO" id="GO:0030688">
    <property type="term" value="C:preribosome, small subunit precursor"/>
    <property type="evidence" value="ECO:0007669"/>
    <property type="project" value="TreeGrafter"/>
</dbReference>
<keyword evidence="4" id="KW-1185">Reference proteome</keyword>
<dbReference type="InterPro" id="IPR007307">
    <property type="entry name" value="Ltv1"/>
</dbReference>
<comment type="similarity">
    <text evidence="1">Belongs to the LTV1 family.</text>
</comment>
<evidence type="ECO:0000313" key="4">
    <source>
        <dbReference type="Proteomes" id="UP000236319"/>
    </source>
</evidence>
<keyword evidence="3" id="KW-0687">Ribonucleoprotein</keyword>
<evidence type="ECO:0000256" key="1">
    <source>
        <dbReference type="ARBA" id="ARBA00009078"/>
    </source>
</evidence>
<organism evidence="3 4">
    <name type="scientific">Babesia ovata</name>
    <dbReference type="NCBI Taxonomy" id="189622"/>
    <lineage>
        <taxon>Eukaryota</taxon>
        <taxon>Sar</taxon>
        <taxon>Alveolata</taxon>
        <taxon>Apicomplexa</taxon>
        <taxon>Aconoidasida</taxon>
        <taxon>Piroplasmida</taxon>
        <taxon>Babesiidae</taxon>
        <taxon>Babesia</taxon>
    </lineage>
</organism>
<protein>
    <submittedName>
        <fullName evidence="3">Ribosomal protein L13, putative</fullName>
    </submittedName>
</protein>
<keyword evidence="2" id="KW-0175">Coiled coil</keyword>
<keyword evidence="3" id="KW-0689">Ribosomal protein</keyword>
<dbReference type="PANTHER" id="PTHR21531">
    <property type="entry name" value="LOW-TEMPERATURE VIABILITY PROTEIN LTV1-RELATED"/>
    <property type="match status" value="1"/>
</dbReference>
<dbReference type="GO" id="GO:0005829">
    <property type="term" value="C:cytosol"/>
    <property type="evidence" value="ECO:0007669"/>
    <property type="project" value="TreeGrafter"/>
</dbReference>
<dbReference type="GO" id="GO:0000056">
    <property type="term" value="P:ribosomal small subunit export from nucleus"/>
    <property type="evidence" value="ECO:0007669"/>
    <property type="project" value="TreeGrafter"/>
</dbReference>
<proteinExistence type="inferred from homology"/>
<dbReference type="GeneID" id="39873424"/>
<dbReference type="GO" id="GO:0042274">
    <property type="term" value="P:ribosomal small subunit biogenesis"/>
    <property type="evidence" value="ECO:0007669"/>
    <property type="project" value="InterPro"/>
</dbReference>
<comment type="caution">
    <text evidence="3">The sequence shown here is derived from an EMBL/GenBank/DDBJ whole genome shotgun (WGS) entry which is preliminary data.</text>
</comment>
<dbReference type="RefSeq" id="XP_028865897.1">
    <property type="nucleotide sequence ID" value="XM_029010064.1"/>
</dbReference>
<gene>
    <name evidence="3" type="ORF">BOVATA_011470</name>
</gene>
<reference evidence="3 4" key="1">
    <citation type="journal article" date="2017" name="BMC Genomics">
        <title>Whole-genome assembly of Babesia ovata and comparative genomics between closely related pathogens.</title>
        <authorList>
            <person name="Yamagishi J."/>
            <person name="Asada M."/>
            <person name="Hakimi H."/>
            <person name="Tanaka T.Q."/>
            <person name="Sugimoto C."/>
            <person name="Kawazu S."/>
        </authorList>
    </citation>
    <scope>NUCLEOTIDE SEQUENCE [LARGE SCALE GENOMIC DNA]</scope>
    <source>
        <strain evidence="3 4">Miyake</strain>
    </source>
</reference>
<dbReference type="Proteomes" id="UP000236319">
    <property type="component" value="Unassembled WGS sequence"/>
</dbReference>
<feature type="coiled-coil region" evidence="2">
    <location>
        <begin position="443"/>
        <end position="470"/>
    </location>
</feature>
<dbReference type="EMBL" id="BDSA01000001">
    <property type="protein sequence ID" value="GBE59654.1"/>
    <property type="molecule type" value="Genomic_DNA"/>
</dbReference>
<dbReference type="AlphaFoldDB" id="A0A2H6K9G9"/>
<evidence type="ECO:0000256" key="2">
    <source>
        <dbReference type="SAM" id="Coils"/>
    </source>
</evidence>
<name>A0A2H6K9G9_9APIC</name>
<sequence length="489" mass="54125">MEGGRASSAKSRKRVTFKLVSASSADPRVASNPWQRTLVLKNASNAALKKGDKSAIPKEFLSLINPADFGIHENLTGPQRDALIAEVYGSHEEYERIAAKFADAPAPAKPKAEDLDDDCYFPKDGYDYSQHLATINPQNFIPAPRVEAAVTNLQAELSSDVDFPGLNDTVEETPDDPELAEVLKALDESGTDEEVMDDDFVAKAMDNEDPETFIDENELLWGGYKPLRRVTFEDLGIPKPDLGSGAVFGDKPILSDDDFVNDDEDGDEVEYGEADDADFDAHYDTVESLAQRAQAELDAIRAKNINASMMDMIGSPWGARSDEKETMDAMDPDGALSERILQLVEQPDDSESGDTVEFELSSDESEQWDVETVLTKYTNATNHPQRILSTVIRPTRPRERVEGAEEPTAKTIPDVEYVELPEVVTTRRRDETAEEKRARKAAVKQAKAMITRMKKENKEALKNAKKKAAEKSAVGSYDIVNGVKYLRLK</sequence>
<accession>A0A2H6K9G9</accession>
<dbReference type="GO" id="GO:0005634">
    <property type="term" value="C:nucleus"/>
    <property type="evidence" value="ECO:0007669"/>
    <property type="project" value="TreeGrafter"/>
</dbReference>